<accession>A0A2N0Z005</accession>
<dbReference type="Proteomes" id="UP000233375">
    <property type="component" value="Unassembled WGS sequence"/>
</dbReference>
<evidence type="ECO:0000256" key="1">
    <source>
        <dbReference type="SAM" id="Phobius"/>
    </source>
</evidence>
<organism evidence="3 4">
    <name type="scientific">Niallia nealsonii</name>
    <dbReference type="NCBI Taxonomy" id="115979"/>
    <lineage>
        <taxon>Bacteria</taxon>
        <taxon>Bacillati</taxon>
        <taxon>Bacillota</taxon>
        <taxon>Bacilli</taxon>
        <taxon>Bacillales</taxon>
        <taxon>Bacillaceae</taxon>
        <taxon>Niallia</taxon>
    </lineage>
</organism>
<evidence type="ECO:0000313" key="3">
    <source>
        <dbReference type="EMBL" id="PKG22829.1"/>
    </source>
</evidence>
<dbReference type="RefSeq" id="WP_101177850.1">
    <property type="nucleotide sequence ID" value="NZ_PISE01000031.1"/>
</dbReference>
<protein>
    <recommendedName>
        <fullName evidence="2">DUF4190 domain-containing protein</fullName>
    </recommendedName>
</protein>
<feature type="domain" description="DUF4190" evidence="2">
    <location>
        <begin position="11"/>
        <end position="73"/>
    </location>
</feature>
<reference evidence="3 4" key="1">
    <citation type="journal article" date="2003" name="Int. J. Syst. Evol. Microbiol.">
        <title>Bacillus nealsonii sp. nov., isolated from a spacecraft-assembly facility, whose spores are gamma-radiation resistant.</title>
        <authorList>
            <person name="Venkateswaran K."/>
            <person name="Kempf M."/>
            <person name="Chen F."/>
            <person name="Satomi M."/>
            <person name="Nicholson W."/>
            <person name="Kern R."/>
        </authorList>
    </citation>
    <scope>NUCLEOTIDE SEQUENCE [LARGE SCALE GENOMIC DNA]</scope>
    <source>
        <strain evidence="3 4">FO-92</strain>
    </source>
</reference>
<comment type="caution">
    <text evidence="3">The sequence shown here is derived from an EMBL/GenBank/DDBJ whole genome shotgun (WGS) entry which is preliminary data.</text>
</comment>
<evidence type="ECO:0000259" key="2">
    <source>
        <dbReference type="Pfam" id="PF13828"/>
    </source>
</evidence>
<keyword evidence="1" id="KW-1133">Transmembrane helix</keyword>
<dbReference type="InterPro" id="IPR025241">
    <property type="entry name" value="DUF4190"/>
</dbReference>
<feature type="transmembrane region" description="Helical" evidence="1">
    <location>
        <begin position="12"/>
        <end position="38"/>
    </location>
</feature>
<feature type="transmembrane region" description="Helical" evidence="1">
    <location>
        <begin position="59"/>
        <end position="88"/>
    </location>
</feature>
<dbReference type="EMBL" id="PISE01000031">
    <property type="protein sequence ID" value="PKG22829.1"/>
    <property type="molecule type" value="Genomic_DNA"/>
</dbReference>
<keyword evidence="1" id="KW-0812">Transmembrane</keyword>
<dbReference type="AlphaFoldDB" id="A0A2N0Z005"/>
<proteinExistence type="predicted"/>
<keyword evidence="1" id="KW-0472">Membrane</keyword>
<sequence>MSDKNQTNNNSVISLTVGILSLLIPFIGLILGIIGIVFSKKALKQINITNESGKGLATVGLICSIVGIILQILIVLGLIAFLSISTFITH</sequence>
<name>A0A2N0Z005_9BACI</name>
<dbReference type="Pfam" id="PF13828">
    <property type="entry name" value="DUF4190"/>
    <property type="match status" value="1"/>
</dbReference>
<gene>
    <name evidence="3" type="ORF">CWS01_14155</name>
</gene>
<keyword evidence="4" id="KW-1185">Reference proteome</keyword>
<evidence type="ECO:0000313" key="4">
    <source>
        <dbReference type="Proteomes" id="UP000233375"/>
    </source>
</evidence>